<name>A0ABW7Z519_9ACTN</name>
<evidence type="ECO:0000259" key="1">
    <source>
        <dbReference type="Pfam" id="PF07969"/>
    </source>
</evidence>
<dbReference type="EMBL" id="JBITGY010000011">
    <property type="protein sequence ID" value="MFI6503265.1"/>
    <property type="molecule type" value="Genomic_DNA"/>
</dbReference>
<dbReference type="Gene3D" id="3.10.310.70">
    <property type="match status" value="1"/>
</dbReference>
<accession>A0ABW7Z519</accession>
<dbReference type="InterPro" id="IPR013108">
    <property type="entry name" value="Amidohydro_3"/>
</dbReference>
<dbReference type="InterPro" id="IPR032466">
    <property type="entry name" value="Metal_Hydrolase"/>
</dbReference>
<dbReference type="Pfam" id="PF07969">
    <property type="entry name" value="Amidohydro_3"/>
    <property type="match status" value="1"/>
</dbReference>
<dbReference type="InterPro" id="IPR011059">
    <property type="entry name" value="Metal-dep_hydrolase_composite"/>
</dbReference>
<dbReference type="SUPFAM" id="SSF51556">
    <property type="entry name" value="Metallo-dependent hydrolases"/>
    <property type="match status" value="1"/>
</dbReference>
<gene>
    <name evidence="2" type="ORF">ACIBG2_38190</name>
</gene>
<dbReference type="Gene3D" id="3.20.20.140">
    <property type="entry name" value="Metal-dependent hydrolases"/>
    <property type="match status" value="1"/>
</dbReference>
<proteinExistence type="predicted"/>
<organism evidence="2 3">
    <name type="scientific">Nonomuraea typhae</name>
    <dbReference type="NCBI Taxonomy" id="2603600"/>
    <lineage>
        <taxon>Bacteria</taxon>
        <taxon>Bacillati</taxon>
        <taxon>Actinomycetota</taxon>
        <taxon>Actinomycetes</taxon>
        <taxon>Streptosporangiales</taxon>
        <taxon>Streptosporangiaceae</taxon>
        <taxon>Nonomuraea</taxon>
    </lineage>
</organism>
<sequence length="531" mass="54434">MGRIVFTGVTVWAGRDCVPAEGWLLADGGRIAGSGTGAAPAAEVIPLPGHHVLPGFVDTHTHLTVAAWQPSGGDASSWRGIPDALHAVRLAARSAPEAPWLLFWNASLHAWPEGRLPTAAELDAAAPGRNVLISGIDLHRGACSSPALRLAAERPADLSRDRRGRPTGEVWEAAYGVVLRHALAAREDDAGGSVPEALLAEARRHLALGITHAHDPYVPPGRHTAMRALAAATPLRLSWAAGPGTGIFDPPADPAALPEGPYGEAGKEVKIFLDGADRCALSLPYSALPGMIAGTLRESVRRRALGPLREGMGKKLTFGGGRVGTPYLRFSHADLVRTLAAYAEAGFTARLHALGNAAAAQAAGALAEAGVTGAILDHLTALDARTAGLVAEAGAIAGLQPGFAARFGAQFETTGLHRHLKIAGAGQLRRAGAVTVFSSDHPCGFLDPLVNLRLAAGRAGTQPEEAVDRSTAVAAASTWAAASIGAPGAGGLAAGECADLVVCDGDPFAAGTRVVQTWVSGNVVWKSDSDS</sequence>
<comment type="caution">
    <text evidence="2">The sequence shown here is derived from an EMBL/GenBank/DDBJ whole genome shotgun (WGS) entry which is preliminary data.</text>
</comment>
<reference evidence="2 3" key="1">
    <citation type="submission" date="2024-10" db="EMBL/GenBank/DDBJ databases">
        <title>The Natural Products Discovery Center: Release of the First 8490 Sequenced Strains for Exploring Actinobacteria Biosynthetic Diversity.</title>
        <authorList>
            <person name="Kalkreuter E."/>
            <person name="Kautsar S.A."/>
            <person name="Yang D."/>
            <person name="Bader C.D."/>
            <person name="Teijaro C.N."/>
            <person name="Fluegel L."/>
            <person name="Davis C.M."/>
            <person name="Simpson J.R."/>
            <person name="Lauterbach L."/>
            <person name="Steele A.D."/>
            <person name="Gui C."/>
            <person name="Meng S."/>
            <person name="Li G."/>
            <person name="Viehrig K."/>
            <person name="Ye F."/>
            <person name="Su P."/>
            <person name="Kiefer A.F."/>
            <person name="Nichols A."/>
            <person name="Cepeda A.J."/>
            <person name="Yan W."/>
            <person name="Fan B."/>
            <person name="Jiang Y."/>
            <person name="Adhikari A."/>
            <person name="Zheng C.-J."/>
            <person name="Schuster L."/>
            <person name="Cowan T.M."/>
            <person name="Smanski M.J."/>
            <person name="Chevrette M.G."/>
            <person name="De Carvalho L.P.S."/>
            <person name="Shen B."/>
        </authorList>
    </citation>
    <scope>NUCLEOTIDE SEQUENCE [LARGE SCALE GENOMIC DNA]</scope>
    <source>
        <strain evidence="2 3">NPDC050545</strain>
    </source>
</reference>
<dbReference type="SUPFAM" id="SSF51338">
    <property type="entry name" value="Composite domain of metallo-dependent hydrolases"/>
    <property type="match status" value="1"/>
</dbReference>
<dbReference type="RefSeq" id="WP_397089052.1">
    <property type="nucleotide sequence ID" value="NZ_JBITGY010000011.1"/>
</dbReference>
<keyword evidence="3" id="KW-1185">Reference proteome</keyword>
<dbReference type="PANTHER" id="PTHR22642:SF2">
    <property type="entry name" value="PROTEIN LONG AFTER FAR-RED 3"/>
    <property type="match status" value="1"/>
</dbReference>
<evidence type="ECO:0000313" key="2">
    <source>
        <dbReference type="EMBL" id="MFI6503265.1"/>
    </source>
</evidence>
<dbReference type="Gene3D" id="2.30.40.10">
    <property type="entry name" value="Urease, subunit C, domain 1"/>
    <property type="match status" value="1"/>
</dbReference>
<dbReference type="Proteomes" id="UP001612741">
    <property type="component" value="Unassembled WGS sequence"/>
</dbReference>
<evidence type="ECO:0000313" key="3">
    <source>
        <dbReference type="Proteomes" id="UP001612741"/>
    </source>
</evidence>
<feature type="domain" description="Amidohydrolase 3" evidence="1">
    <location>
        <begin position="43"/>
        <end position="524"/>
    </location>
</feature>
<dbReference type="PANTHER" id="PTHR22642">
    <property type="entry name" value="IMIDAZOLONEPROPIONASE"/>
    <property type="match status" value="1"/>
</dbReference>
<protein>
    <submittedName>
        <fullName evidence="2">Amidohydrolase family protein</fullName>
    </submittedName>
</protein>